<protein>
    <submittedName>
        <fullName evidence="1">Uncharacterized protein</fullName>
    </submittedName>
</protein>
<keyword evidence="2" id="KW-1185">Reference proteome</keyword>
<organism evidence="1 2">
    <name type="scientific">Halobellus ruber</name>
    <dbReference type="NCBI Taxonomy" id="2761102"/>
    <lineage>
        <taxon>Archaea</taxon>
        <taxon>Methanobacteriati</taxon>
        <taxon>Methanobacteriota</taxon>
        <taxon>Stenosarchaea group</taxon>
        <taxon>Halobacteria</taxon>
        <taxon>Halobacteriales</taxon>
        <taxon>Haloferacaceae</taxon>
        <taxon>Halobellus</taxon>
    </lineage>
</organism>
<evidence type="ECO:0000313" key="1">
    <source>
        <dbReference type="EMBL" id="MBB6645886.1"/>
    </source>
</evidence>
<comment type="caution">
    <text evidence="1">The sequence shown here is derived from an EMBL/GenBank/DDBJ whole genome shotgun (WGS) entry which is preliminary data.</text>
</comment>
<accession>A0A7J9SIP3</accession>
<dbReference type="RefSeq" id="WP_185192251.1">
    <property type="nucleotide sequence ID" value="NZ_JACKXD010000002.1"/>
</dbReference>
<dbReference type="Proteomes" id="UP000546257">
    <property type="component" value="Unassembled WGS sequence"/>
</dbReference>
<proteinExistence type="predicted"/>
<dbReference type="AlphaFoldDB" id="A0A7J9SIP3"/>
<dbReference type="EMBL" id="JACKXD010000002">
    <property type="protein sequence ID" value="MBB6645886.1"/>
    <property type="molecule type" value="Genomic_DNA"/>
</dbReference>
<evidence type="ECO:0000313" key="2">
    <source>
        <dbReference type="Proteomes" id="UP000546257"/>
    </source>
</evidence>
<sequence>MNSVRYGPVLETTRGDAAKLTDHTQVPDELDGAFLFDCGSGYSSLRENGQTGFVETPVD</sequence>
<gene>
    <name evidence="1" type="ORF">H5V44_06220</name>
</gene>
<reference evidence="1 2" key="1">
    <citation type="submission" date="2020-08" db="EMBL/GenBank/DDBJ databases">
        <authorList>
            <person name="Seo M.-J."/>
        </authorList>
    </citation>
    <scope>NUCLEOTIDE SEQUENCE [LARGE SCALE GENOMIC DNA]</scope>
    <source>
        <strain evidence="1 2">MBLA0160</strain>
    </source>
</reference>
<name>A0A7J9SIP3_9EURY</name>